<accession>A0A166LJY5</accession>
<sequence length="426" mass="48132">MKHTENRRRESVAWIGAARRGRKRGRSGTPHRAGGGIAWLVVTSLSRARRLLLSVSLSSVRFDRYRSLVIHKYLELHSYHTEESGMSLSGTARQRLPPELILHIIESLLPPNETAILPASHSATKALIKFTLVSRSTYDFTIRLLRKRCMHVDSTKRLSLLLLSILSPSLKSLPPTLSLKCITSLYISPFGKSLDDKPTAMWVRELFCEVCDTLKRLIVDMPFGTLSGYDDHLDVRPTLTDGFQRLSKLEELVCLRDYPALTFMSRTFTVNCWSLWPKLRRVVLFRAPIGSHCFWYDTANMASLEQIVLARPLDLGTANIKDDYNHMLEKFDHLVPRKLKVVLADVESDLPEVQTANWAEYDPEELIAVEKYHIPTSFYGDEEADELCCSWVKTAALNGSIWGWEGQPVVAAPRDAGEQPAVAADA</sequence>
<name>A0A166LJY5_COLIC</name>
<protein>
    <submittedName>
        <fullName evidence="1">Uncharacterized protein</fullName>
    </submittedName>
</protein>
<evidence type="ECO:0000313" key="1">
    <source>
        <dbReference type="EMBL" id="KZL63611.1"/>
    </source>
</evidence>
<proteinExistence type="predicted"/>
<organism evidence="1 2">
    <name type="scientific">Colletotrichum incanum</name>
    <name type="common">Soybean anthracnose fungus</name>
    <dbReference type="NCBI Taxonomy" id="1573173"/>
    <lineage>
        <taxon>Eukaryota</taxon>
        <taxon>Fungi</taxon>
        <taxon>Dikarya</taxon>
        <taxon>Ascomycota</taxon>
        <taxon>Pezizomycotina</taxon>
        <taxon>Sordariomycetes</taxon>
        <taxon>Hypocreomycetidae</taxon>
        <taxon>Glomerellales</taxon>
        <taxon>Glomerellaceae</taxon>
        <taxon>Colletotrichum</taxon>
        <taxon>Colletotrichum spaethianum species complex</taxon>
    </lineage>
</organism>
<evidence type="ECO:0000313" key="2">
    <source>
        <dbReference type="Proteomes" id="UP000076584"/>
    </source>
</evidence>
<dbReference type="Proteomes" id="UP000076584">
    <property type="component" value="Unassembled WGS sequence"/>
</dbReference>
<keyword evidence="2" id="KW-1185">Reference proteome</keyword>
<dbReference type="AlphaFoldDB" id="A0A166LJY5"/>
<gene>
    <name evidence="1" type="ORF">CI238_02955</name>
</gene>
<dbReference type="EMBL" id="LFIW01002754">
    <property type="protein sequence ID" value="KZL63611.1"/>
    <property type="molecule type" value="Genomic_DNA"/>
</dbReference>
<comment type="caution">
    <text evidence="1">The sequence shown here is derived from an EMBL/GenBank/DDBJ whole genome shotgun (WGS) entry which is preliminary data.</text>
</comment>
<reference evidence="1 2" key="1">
    <citation type="submission" date="2015-06" db="EMBL/GenBank/DDBJ databases">
        <title>Survival trade-offs in plant roots during colonization by closely related pathogenic and mutualistic fungi.</title>
        <authorList>
            <person name="Hacquard S."/>
            <person name="Kracher B."/>
            <person name="Hiruma K."/>
            <person name="Weinman A."/>
            <person name="Muench P."/>
            <person name="Garrido Oter R."/>
            <person name="Ver Loren van Themaat E."/>
            <person name="Dallerey J.-F."/>
            <person name="Damm U."/>
            <person name="Henrissat B."/>
            <person name="Lespinet O."/>
            <person name="Thon M."/>
            <person name="Kemen E."/>
            <person name="McHardy A.C."/>
            <person name="Schulze-Lefert P."/>
            <person name="O'Connell R.J."/>
        </authorList>
    </citation>
    <scope>NUCLEOTIDE SEQUENCE [LARGE SCALE GENOMIC DNA]</scope>
    <source>
        <strain evidence="1 2">MAFF 238704</strain>
    </source>
</reference>